<evidence type="ECO:0000313" key="5">
    <source>
        <dbReference type="Proteomes" id="UP000220102"/>
    </source>
</evidence>
<comment type="subunit">
    <text evidence="2">Homodimer.</text>
</comment>
<dbReference type="Pfam" id="PF00383">
    <property type="entry name" value="dCMP_cyt_deam_1"/>
    <property type="match status" value="1"/>
</dbReference>
<comment type="caution">
    <text evidence="4">The sequence shown here is derived from an EMBL/GenBank/DDBJ whole genome shotgun (WGS) entry which is preliminary data.</text>
</comment>
<evidence type="ECO:0000256" key="1">
    <source>
        <dbReference type="ARBA" id="ARBA00006576"/>
    </source>
</evidence>
<keyword evidence="5" id="KW-1185">Reference proteome</keyword>
<dbReference type="EMBL" id="PDEQ01000001">
    <property type="protein sequence ID" value="PEN14943.1"/>
    <property type="molecule type" value="Genomic_DNA"/>
</dbReference>
<feature type="domain" description="CMP/dCMP-type deaminase" evidence="3">
    <location>
        <begin position="5"/>
        <end position="116"/>
    </location>
</feature>
<evidence type="ECO:0000313" key="4">
    <source>
        <dbReference type="EMBL" id="PEN14943.1"/>
    </source>
</evidence>
<comment type="similarity">
    <text evidence="1">Belongs to the cytidine and deoxycytidylate deaminase family.</text>
</comment>
<evidence type="ECO:0000256" key="2">
    <source>
        <dbReference type="ARBA" id="ARBA00011738"/>
    </source>
</evidence>
<dbReference type="Pfam" id="PF08211">
    <property type="entry name" value="dCMP_cyt_deam_2"/>
    <property type="match status" value="1"/>
</dbReference>
<dbReference type="Proteomes" id="UP000220102">
    <property type="component" value="Unassembled WGS sequence"/>
</dbReference>
<dbReference type="GO" id="GO:0004126">
    <property type="term" value="F:cytidine deaminase activity"/>
    <property type="evidence" value="ECO:0007669"/>
    <property type="project" value="InterPro"/>
</dbReference>
<dbReference type="PROSITE" id="PS51747">
    <property type="entry name" value="CYT_DCMP_DEAMINASES_2"/>
    <property type="match status" value="2"/>
</dbReference>
<dbReference type="InterPro" id="IPR016193">
    <property type="entry name" value="Cytidine_deaminase-like"/>
</dbReference>
<accession>A0A2A8D2A2</accession>
<dbReference type="InterPro" id="IPR013171">
    <property type="entry name" value="Cyd/dCyd_deaminase_Zn-bd"/>
</dbReference>
<dbReference type="GO" id="GO:0055086">
    <property type="term" value="P:nucleobase-containing small molecule metabolic process"/>
    <property type="evidence" value="ECO:0007669"/>
    <property type="project" value="UniProtKB-ARBA"/>
</dbReference>
<dbReference type="GO" id="GO:0005829">
    <property type="term" value="C:cytosol"/>
    <property type="evidence" value="ECO:0007669"/>
    <property type="project" value="TreeGrafter"/>
</dbReference>
<gene>
    <name evidence="4" type="ORF">CRI94_01225</name>
</gene>
<dbReference type="PANTHER" id="PTHR11644:SF2">
    <property type="entry name" value="CYTIDINE DEAMINASE"/>
    <property type="match status" value="1"/>
</dbReference>
<protein>
    <submittedName>
        <fullName evidence="4">Cytidine deaminase</fullName>
    </submittedName>
</protein>
<reference evidence="4 5" key="1">
    <citation type="submission" date="2017-10" db="EMBL/GenBank/DDBJ databases">
        <title>Draft genome of Longibacter Salinarum.</title>
        <authorList>
            <person name="Goh K.M."/>
            <person name="Shamsir M.S."/>
            <person name="Lim S.W."/>
        </authorList>
    </citation>
    <scope>NUCLEOTIDE SEQUENCE [LARGE SCALE GENOMIC DNA]</scope>
    <source>
        <strain evidence="4 5">KCTC 52045</strain>
    </source>
</reference>
<feature type="domain" description="CMP/dCMP-type deaminase" evidence="3">
    <location>
        <begin position="134"/>
        <end position="260"/>
    </location>
</feature>
<dbReference type="Gene3D" id="3.40.140.10">
    <property type="entry name" value="Cytidine Deaminase, domain 2"/>
    <property type="match status" value="2"/>
</dbReference>
<dbReference type="RefSeq" id="WP_098073841.1">
    <property type="nucleotide sequence ID" value="NZ_PDEQ01000001.1"/>
</dbReference>
<evidence type="ECO:0000259" key="3">
    <source>
        <dbReference type="PROSITE" id="PS51747"/>
    </source>
</evidence>
<dbReference type="InterPro" id="IPR050202">
    <property type="entry name" value="Cyt/Deoxycyt_deaminase"/>
</dbReference>
<dbReference type="PANTHER" id="PTHR11644">
    <property type="entry name" value="CYTIDINE DEAMINASE"/>
    <property type="match status" value="1"/>
</dbReference>
<dbReference type="InterPro" id="IPR002125">
    <property type="entry name" value="CMP_dCMP_dom"/>
</dbReference>
<proteinExistence type="inferred from homology"/>
<dbReference type="GO" id="GO:0072527">
    <property type="term" value="P:pyrimidine-containing compound metabolic process"/>
    <property type="evidence" value="ECO:0007669"/>
    <property type="project" value="UniProtKB-ARBA"/>
</dbReference>
<dbReference type="SUPFAM" id="SSF53927">
    <property type="entry name" value="Cytidine deaminase-like"/>
    <property type="match status" value="2"/>
</dbReference>
<dbReference type="AlphaFoldDB" id="A0A2A8D2A2"/>
<organism evidence="4 5">
    <name type="scientific">Longibacter salinarum</name>
    <dbReference type="NCBI Taxonomy" id="1850348"/>
    <lineage>
        <taxon>Bacteria</taxon>
        <taxon>Pseudomonadati</taxon>
        <taxon>Rhodothermota</taxon>
        <taxon>Rhodothermia</taxon>
        <taxon>Rhodothermales</taxon>
        <taxon>Salisaetaceae</taxon>
        <taxon>Longibacter</taxon>
    </lineage>
</organism>
<dbReference type="GO" id="GO:0008270">
    <property type="term" value="F:zinc ion binding"/>
    <property type="evidence" value="ECO:0007669"/>
    <property type="project" value="InterPro"/>
</dbReference>
<sequence>MSTSAIVATLREQARAFAGRSYAPFSEEPVGAVFLADDGIMIPGVRVESASFSLSLPALLNAFTTAVSAGYLHRLVGVAVNRPLTDGDAHYLDSLPGLSLEPVANDTWLHVSERPEPTSVLDPRMWTDGAISDLDHGQGIQLARDAALAAYVPSSDFRVGAVIETEAGNLFPGANVEHPDWSRILCAERNAAGTARTYGEPSARRIFLSCLDDAEGTPCGACRQVLAELTPDAALWMDRHSSQPEKSAPATLLPGFFRGTKLLQGDDPSSVEQATSD</sequence>
<name>A0A2A8D2A2_9BACT</name>
<dbReference type="OrthoDB" id="9795347at2"/>
<dbReference type="CDD" id="cd01283">
    <property type="entry name" value="cytidine_deaminase"/>
    <property type="match status" value="2"/>
</dbReference>